<keyword evidence="5" id="KW-1185">Reference proteome</keyword>
<gene>
    <name evidence="4" type="ORF">KSP39_PZI019853</name>
</gene>
<dbReference type="PANTHER" id="PTHR10992">
    <property type="entry name" value="METHYLESTERASE FAMILY MEMBER"/>
    <property type="match status" value="1"/>
</dbReference>
<sequence>MGAKLSCYPSCGNAPEESVVGSSRRWVKALTGKPWEESLLQGGTFLLPKNPGDKGGGMSPDLHRPSSLKTPLMGKKRPQGLPRSSSTRANSLTGPVVSPQNHKSGGCGGGIELELDLPSSLLMGQKKPLGMPRSSSTRARPVVDPAISQQELVNQQREIDGLETKKVALVHGGGFGAWCWYKTIALLADAGFEVTAVNLTGSGIHSFDTNSITNLPQYIKPLTNFLEKLGDTEKVILVGHDFGGACISYAMEAFPTKIAKSVFLAATMLKNGQSTLETLSQKETTNNLMQQAQIFLYANGKDQTPTAIDFDQSSLQDLIFNRSPMKDISLASVSMRPIPFAPVVEKLMLSDGNYGSVRRFYIETTEDNMIPLPLQQSMCKSDPPEMVFRLKGSDHSPFFSKPQALHKILVEIARIPPKQRLKNHDHNI</sequence>
<feature type="region of interest" description="Disordered" evidence="2">
    <location>
        <begin position="47"/>
        <end position="109"/>
    </location>
</feature>
<dbReference type="InterPro" id="IPR045889">
    <property type="entry name" value="MES/HNL"/>
</dbReference>
<reference evidence="4 5" key="1">
    <citation type="journal article" date="2022" name="Nat. Plants">
        <title>Genomes of leafy and leafless Platanthera orchids illuminate the evolution of mycoheterotrophy.</title>
        <authorList>
            <person name="Li M.H."/>
            <person name="Liu K.W."/>
            <person name="Li Z."/>
            <person name="Lu H.C."/>
            <person name="Ye Q.L."/>
            <person name="Zhang D."/>
            <person name="Wang J.Y."/>
            <person name="Li Y.F."/>
            <person name="Zhong Z.M."/>
            <person name="Liu X."/>
            <person name="Yu X."/>
            <person name="Liu D.K."/>
            <person name="Tu X.D."/>
            <person name="Liu B."/>
            <person name="Hao Y."/>
            <person name="Liao X.Y."/>
            <person name="Jiang Y.T."/>
            <person name="Sun W.H."/>
            <person name="Chen J."/>
            <person name="Chen Y.Q."/>
            <person name="Ai Y."/>
            <person name="Zhai J.W."/>
            <person name="Wu S.S."/>
            <person name="Zhou Z."/>
            <person name="Hsiao Y.Y."/>
            <person name="Wu W.L."/>
            <person name="Chen Y.Y."/>
            <person name="Lin Y.F."/>
            <person name="Hsu J.L."/>
            <person name="Li C.Y."/>
            <person name="Wang Z.W."/>
            <person name="Zhao X."/>
            <person name="Zhong W.Y."/>
            <person name="Ma X.K."/>
            <person name="Ma L."/>
            <person name="Huang J."/>
            <person name="Chen G.Z."/>
            <person name="Huang M.Z."/>
            <person name="Huang L."/>
            <person name="Peng D.H."/>
            <person name="Luo Y.B."/>
            <person name="Zou S.Q."/>
            <person name="Chen S.P."/>
            <person name="Lan S."/>
            <person name="Tsai W.C."/>
            <person name="Van de Peer Y."/>
            <person name="Liu Z.J."/>
        </authorList>
    </citation>
    <scope>NUCLEOTIDE SEQUENCE [LARGE SCALE GENOMIC DNA]</scope>
    <source>
        <strain evidence="4">Lor287</strain>
    </source>
</reference>
<dbReference type="GO" id="GO:0080030">
    <property type="term" value="F:methyl indole-3-acetate esterase activity"/>
    <property type="evidence" value="ECO:0007669"/>
    <property type="project" value="TreeGrafter"/>
</dbReference>
<dbReference type="Gene3D" id="3.40.50.1820">
    <property type="entry name" value="alpha/beta hydrolase"/>
    <property type="match status" value="1"/>
</dbReference>
<evidence type="ECO:0000256" key="1">
    <source>
        <dbReference type="ARBA" id="ARBA00022801"/>
    </source>
</evidence>
<dbReference type="GO" id="GO:0080032">
    <property type="term" value="F:methyl jasmonate esterase activity"/>
    <property type="evidence" value="ECO:0007669"/>
    <property type="project" value="TreeGrafter"/>
</dbReference>
<dbReference type="SUPFAM" id="SSF53474">
    <property type="entry name" value="alpha/beta-Hydrolases"/>
    <property type="match status" value="1"/>
</dbReference>
<dbReference type="GO" id="GO:0009694">
    <property type="term" value="P:jasmonic acid metabolic process"/>
    <property type="evidence" value="ECO:0007669"/>
    <property type="project" value="TreeGrafter"/>
</dbReference>
<dbReference type="AlphaFoldDB" id="A0AAP0B2Q1"/>
<organism evidence="4 5">
    <name type="scientific">Platanthera zijinensis</name>
    <dbReference type="NCBI Taxonomy" id="2320716"/>
    <lineage>
        <taxon>Eukaryota</taxon>
        <taxon>Viridiplantae</taxon>
        <taxon>Streptophyta</taxon>
        <taxon>Embryophyta</taxon>
        <taxon>Tracheophyta</taxon>
        <taxon>Spermatophyta</taxon>
        <taxon>Magnoliopsida</taxon>
        <taxon>Liliopsida</taxon>
        <taxon>Asparagales</taxon>
        <taxon>Orchidaceae</taxon>
        <taxon>Orchidoideae</taxon>
        <taxon>Orchideae</taxon>
        <taxon>Orchidinae</taxon>
        <taxon>Platanthera</taxon>
    </lineage>
</organism>
<dbReference type="Pfam" id="PF12697">
    <property type="entry name" value="Abhydrolase_6"/>
    <property type="match status" value="1"/>
</dbReference>
<feature type="compositionally biased region" description="Polar residues" evidence="2">
    <location>
        <begin position="82"/>
        <end position="103"/>
    </location>
</feature>
<dbReference type="EMBL" id="JBBWWQ010000017">
    <property type="protein sequence ID" value="KAK8924146.1"/>
    <property type="molecule type" value="Genomic_DNA"/>
</dbReference>
<accession>A0AAP0B2Q1</accession>
<name>A0AAP0B2Q1_9ASPA</name>
<protein>
    <recommendedName>
        <fullName evidence="3">AB hydrolase-1 domain-containing protein</fullName>
    </recommendedName>
</protein>
<dbReference type="GO" id="GO:0080031">
    <property type="term" value="F:methyl salicylate esterase activity"/>
    <property type="evidence" value="ECO:0007669"/>
    <property type="project" value="TreeGrafter"/>
</dbReference>
<dbReference type="FunFam" id="3.40.50.1820:FF:000025">
    <property type="entry name" value="putative methylesterase 11, chloroplastic"/>
    <property type="match status" value="1"/>
</dbReference>
<evidence type="ECO:0000313" key="5">
    <source>
        <dbReference type="Proteomes" id="UP001418222"/>
    </source>
</evidence>
<evidence type="ECO:0000313" key="4">
    <source>
        <dbReference type="EMBL" id="KAK8924146.1"/>
    </source>
</evidence>
<dbReference type="Proteomes" id="UP001418222">
    <property type="component" value="Unassembled WGS sequence"/>
</dbReference>
<proteinExistence type="predicted"/>
<dbReference type="InterPro" id="IPR000073">
    <property type="entry name" value="AB_hydrolase_1"/>
</dbReference>
<comment type="caution">
    <text evidence="4">The sequence shown here is derived from an EMBL/GenBank/DDBJ whole genome shotgun (WGS) entry which is preliminary data.</text>
</comment>
<keyword evidence="1" id="KW-0378">Hydrolase</keyword>
<dbReference type="PANTHER" id="PTHR10992:SF872">
    <property type="entry name" value="METHYLESTERASE 11, CHLOROPLASTIC-RELATED"/>
    <property type="match status" value="1"/>
</dbReference>
<feature type="domain" description="AB hydrolase-1" evidence="3">
    <location>
        <begin position="169"/>
        <end position="405"/>
    </location>
</feature>
<dbReference type="GO" id="GO:0009696">
    <property type="term" value="P:salicylic acid metabolic process"/>
    <property type="evidence" value="ECO:0007669"/>
    <property type="project" value="TreeGrafter"/>
</dbReference>
<dbReference type="InterPro" id="IPR029058">
    <property type="entry name" value="AB_hydrolase_fold"/>
</dbReference>
<feature type="region of interest" description="Disordered" evidence="2">
    <location>
        <begin position="127"/>
        <end position="148"/>
    </location>
</feature>
<evidence type="ECO:0000259" key="3">
    <source>
        <dbReference type="Pfam" id="PF12697"/>
    </source>
</evidence>
<evidence type="ECO:0000256" key="2">
    <source>
        <dbReference type="SAM" id="MobiDB-lite"/>
    </source>
</evidence>